<dbReference type="PANTHER" id="PTHR13382">
    <property type="entry name" value="MITOCHONDRIAL ATP SYNTHASE COUPLING FACTOR B"/>
    <property type="match status" value="1"/>
</dbReference>
<evidence type="ECO:0000313" key="3">
    <source>
        <dbReference type="Proteomes" id="UP000826271"/>
    </source>
</evidence>
<name>A0AAV6XT48_9LAMI</name>
<dbReference type="GO" id="GO:0005737">
    <property type="term" value="C:cytoplasm"/>
    <property type="evidence" value="ECO:0007669"/>
    <property type="project" value="TreeGrafter"/>
</dbReference>
<dbReference type="Proteomes" id="UP000826271">
    <property type="component" value="Unassembled WGS sequence"/>
</dbReference>
<comment type="caution">
    <text evidence="2">The sequence shown here is derived from an EMBL/GenBank/DDBJ whole genome shotgun (WGS) entry which is preliminary data.</text>
</comment>
<protein>
    <recommendedName>
        <fullName evidence="1">F-box domain-containing protein</fullName>
    </recommendedName>
</protein>
<keyword evidence="3" id="KW-1185">Reference proteome</keyword>
<proteinExistence type="predicted"/>
<organism evidence="2 3">
    <name type="scientific">Buddleja alternifolia</name>
    <dbReference type="NCBI Taxonomy" id="168488"/>
    <lineage>
        <taxon>Eukaryota</taxon>
        <taxon>Viridiplantae</taxon>
        <taxon>Streptophyta</taxon>
        <taxon>Embryophyta</taxon>
        <taxon>Tracheophyta</taxon>
        <taxon>Spermatophyta</taxon>
        <taxon>Magnoliopsida</taxon>
        <taxon>eudicotyledons</taxon>
        <taxon>Gunneridae</taxon>
        <taxon>Pentapetalae</taxon>
        <taxon>asterids</taxon>
        <taxon>lamiids</taxon>
        <taxon>Lamiales</taxon>
        <taxon>Scrophulariaceae</taxon>
        <taxon>Buddlejeae</taxon>
        <taxon>Buddleja</taxon>
    </lineage>
</organism>
<dbReference type="AlphaFoldDB" id="A0AAV6XT48"/>
<gene>
    <name evidence="2" type="ORF">BUALT_Bualt05G0166600</name>
</gene>
<dbReference type="InterPro" id="IPR050648">
    <property type="entry name" value="F-box_LRR-repeat"/>
</dbReference>
<accession>A0AAV6XT48</accession>
<reference evidence="2" key="1">
    <citation type="submission" date="2019-10" db="EMBL/GenBank/DDBJ databases">
        <authorList>
            <person name="Zhang R."/>
            <person name="Pan Y."/>
            <person name="Wang J."/>
            <person name="Ma R."/>
            <person name="Yu S."/>
        </authorList>
    </citation>
    <scope>NUCLEOTIDE SEQUENCE</scope>
    <source>
        <strain evidence="2">LA-IB0</strain>
        <tissue evidence="2">Leaf</tissue>
    </source>
</reference>
<dbReference type="InterPro" id="IPR036047">
    <property type="entry name" value="F-box-like_dom_sf"/>
</dbReference>
<feature type="domain" description="F-box" evidence="1">
    <location>
        <begin position="229"/>
        <end position="276"/>
    </location>
</feature>
<dbReference type="PROSITE" id="PS50181">
    <property type="entry name" value="FBOX"/>
    <property type="match status" value="1"/>
</dbReference>
<dbReference type="InterPro" id="IPR032675">
    <property type="entry name" value="LRR_dom_sf"/>
</dbReference>
<dbReference type="SUPFAM" id="SSF52047">
    <property type="entry name" value="RNI-like"/>
    <property type="match status" value="1"/>
</dbReference>
<dbReference type="PANTHER" id="PTHR13382:SF22">
    <property type="entry name" value="F-BOX PROTEIN SKIP14"/>
    <property type="match status" value="1"/>
</dbReference>
<dbReference type="Gene3D" id="3.80.10.10">
    <property type="entry name" value="Ribonuclease Inhibitor"/>
    <property type="match status" value="1"/>
</dbReference>
<evidence type="ECO:0000259" key="1">
    <source>
        <dbReference type="PROSITE" id="PS50181"/>
    </source>
</evidence>
<dbReference type="Pfam" id="PF12937">
    <property type="entry name" value="F-box-like"/>
    <property type="match status" value="1"/>
</dbReference>
<dbReference type="EMBL" id="WHWC01000005">
    <property type="protein sequence ID" value="KAG8383267.1"/>
    <property type="molecule type" value="Genomic_DNA"/>
</dbReference>
<sequence>MALNCSHRPVFPARLSEDNLVSPMRIMNGYLVEGGSEKNGEGYLRSWHESRGETDLWNFNGSWDRIHNSSSPESCSEDVVDLLPPDPFGMHIKTTLTAITGWLEDLEVDYGGNMRNNNCRASQEDYDIFGERNLIWSYALKFQPSPCNVKNMGVQSFPGNLHIPEKIDEKLNVANKVNQIGEERDLGGVFSPYDYEFQPPCNSGDVVGFREWSTSSCSEMQFDEKEDSVCKSDGVPHEAFIFALSYLGVKDLLSVERVCRSLCSTVRDDPLLWMSIHIDQPLNERITDDVLVQLACRAQGNLQCLSLVECPKITDDGIGRILETNPRLTKLCVPGCTRLSIEGVLNNIKTCHSKKDVMDIKCLRIGGLYGVTHEHFDELKLLLGTDNNKLESHQKPHFYHRGNFYLPHDDDRAIDIEMCPRCEKFKLVYDCPAEGCRVKDNNASQACRACTLCIPRCAQCGTCINDNEYEEMFCLELLCSDCVKQLGKYQDRLDKKVDPCEGINEASYQTRE</sequence>
<evidence type="ECO:0000313" key="2">
    <source>
        <dbReference type="EMBL" id="KAG8383267.1"/>
    </source>
</evidence>
<dbReference type="InterPro" id="IPR001810">
    <property type="entry name" value="F-box_dom"/>
</dbReference>
<dbReference type="SUPFAM" id="SSF81383">
    <property type="entry name" value="F-box domain"/>
    <property type="match status" value="1"/>
</dbReference>